<protein>
    <submittedName>
        <fullName evidence="3">Glycoside hydrolase 15-related protein</fullName>
    </submittedName>
</protein>
<dbReference type="RefSeq" id="WP_004573928.1">
    <property type="nucleotide sequence ID" value="NZ_APBQ01000006.1"/>
</dbReference>
<dbReference type="PANTHER" id="PTHR31616:SF0">
    <property type="entry name" value="GLUCAN 1,4-ALPHA-GLUCOSIDASE"/>
    <property type="match status" value="1"/>
</dbReference>
<dbReference type="InterPro" id="IPR011613">
    <property type="entry name" value="GH15-like"/>
</dbReference>
<dbReference type="InterPro" id="IPR045582">
    <property type="entry name" value="Trehalase-like_N"/>
</dbReference>
<dbReference type="PANTHER" id="PTHR31616">
    <property type="entry name" value="TREHALASE"/>
    <property type="match status" value="1"/>
</dbReference>
<evidence type="ECO:0000259" key="2">
    <source>
        <dbReference type="Pfam" id="PF19291"/>
    </source>
</evidence>
<proteinExistence type="predicted"/>
<dbReference type="EMBL" id="APBQ01000006">
    <property type="protein sequence ID" value="ENY79552.1"/>
    <property type="molecule type" value="Genomic_DNA"/>
</dbReference>
<dbReference type="Pfam" id="PF00723">
    <property type="entry name" value="Glyco_hydro_15"/>
    <property type="match status" value="1"/>
</dbReference>
<dbReference type="Gene3D" id="1.50.10.10">
    <property type="match status" value="1"/>
</dbReference>
<evidence type="ECO:0000313" key="4">
    <source>
        <dbReference type="Proteomes" id="UP000013237"/>
    </source>
</evidence>
<dbReference type="InterPro" id="IPR008928">
    <property type="entry name" value="6-hairpin_glycosidase_sf"/>
</dbReference>
<dbReference type="Proteomes" id="UP000013237">
    <property type="component" value="Unassembled WGS sequence"/>
</dbReference>
<name>A0AAD2WE88_PSEPU</name>
<gene>
    <name evidence="3" type="ORF">C206_01082</name>
</gene>
<reference evidence="3 4" key="1">
    <citation type="submission" date="2013-02" db="EMBL/GenBank/DDBJ databases">
        <title>Insights into the proteome of triclosan-resistant Pseudomonas putida TRO1, isolated from activated sludge.</title>
        <authorList>
            <person name="Lolas I.B."/>
            <person name="Almeida B."/>
            <person name="Starnawski P.M."/>
            <person name="Soenderkaer M."/>
            <person name="Nielsen K.L."/>
            <person name="Nielsen J.L."/>
        </authorList>
    </citation>
    <scope>NUCLEOTIDE SEQUENCE [LARGE SCALE GENOMIC DNA]</scope>
    <source>
        <strain evidence="3 4">TRO1</strain>
    </source>
</reference>
<feature type="domain" description="GH15-like" evidence="1">
    <location>
        <begin position="220"/>
        <end position="574"/>
    </location>
</feature>
<accession>A0AAD2WE88</accession>
<evidence type="ECO:0000313" key="3">
    <source>
        <dbReference type="EMBL" id="ENY79552.1"/>
    </source>
</evidence>
<organism evidence="3 4">
    <name type="scientific">Pseudomonas putida TRO1</name>
    <dbReference type="NCBI Taxonomy" id="1227924"/>
    <lineage>
        <taxon>Bacteria</taxon>
        <taxon>Pseudomonadati</taxon>
        <taxon>Pseudomonadota</taxon>
        <taxon>Gammaproteobacteria</taxon>
        <taxon>Pseudomonadales</taxon>
        <taxon>Pseudomonadaceae</taxon>
        <taxon>Pseudomonas</taxon>
    </lineage>
</organism>
<feature type="domain" description="Trehalase-like N-terminal" evidence="2">
    <location>
        <begin position="2"/>
        <end position="76"/>
    </location>
</feature>
<dbReference type="GO" id="GO:0005975">
    <property type="term" value="P:carbohydrate metabolic process"/>
    <property type="evidence" value="ECO:0007669"/>
    <property type="project" value="InterPro"/>
</dbReference>
<dbReference type="GO" id="GO:0004553">
    <property type="term" value="F:hydrolase activity, hydrolyzing O-glycosyl compounds"/>
    <property type="evidence" value="ECO:0007669"/>
    <property type="project" value="TreeGrafter"/>
</dbReference>
<sequence length="584" mass="64714">MPLEQYGALGDGRSVALIGLDGSIDWWCVPHMDSPPLFDKLLAPQTGGCFSITPIESFVAERRYLPDSNVLETTFITGDGRARLTESLNSGPAGRLPWAELARRIEGVEGQVDFQIAIDFGTQADTVSPYVAPNDNACVFHAGRILGMFLHDDQVHIERKNDMGVRASLTVAAGQRSVVAIIAGRDEPLVVPPVALIDERIDGSHREWCQWSKGLIYDGPYRHQIVRNALALKLLLSSPSGSIMAAATSSLPERIGGNKNYDYRFAWVRDAGYTIEAFLSIGAQPEAKAAFTWLLRRLDEHGPRVFYTLDGAIGDCVRQVDLPGYKNSPPVVGNDARDQLQHGVFGDIFETARCFIDSGNILDSPSAMILSELADQCADCWRQEDAGIWELPEKQHYTMSKISCWQALSRAIELADGGHLPTTCRERWDRERQRIKEWIEANCWSEAHQAYLFYPDSDRLDASVALAVRFGYPSVDRLRSTLEAVQNELGAGAFHYRYSKAQEEEGCFLACTFWLIEAWAILGQQDRAEVAFSRSLKELSRGVGIYSEMIDPESGEYLGNLPQGLTHLAALRAALAIGGCRPDR</sequence>
<evidence type="ECO:0000259" key="1">
    <source>
        <dbReference type="Pfam" id="PF00723"/>
    </source>
</evidence>
<dbReference type="InterPro" id="IPR012341">
    <property type="entry name" value="6hp_glycosidase-like_sf"/>
</dbReference>
<dbReference type="Pfam" id="PF19291">
    <property type="entry name" value="TREH_N"/>
    <property type="match status" value="1"/>
</dbReference>
<dbReference type="SUPFAM" id="SSF48208">
    <property type="entry name" value="Six-hairpin glycosidases"/>
    <property type="match status" value="1"/>
</dbReference>
<dbReference type="AlphaFoldDB" id="A0AAD2WE88"/>
<keyword evidence="3" id="KW-0378">Hydrolase</keyword>
<comment type="caution">
    <text evidence="3">The sequence shown here is derived from an EMBL/GenBank/DDBJ whole genome shotgun (WGS) entry which is preliminary data.</text>
</comment>